<proteinExistence type="predicted"/>
<keyword evidence="1" id="KW-1133">Transmembrane helix</keyword>
<protein>
    <submittedName>
        <fullName evidence="2">Uncharacterized protein</fullName>
    </submittedName>
</protein>
<feature type="transmembrane region" description="Helical" evidence="1">
    <location>
        <begin position="73"/>
        <end position="94"/>
    </location>
</feature>
<name>A0ABS5IFW0_9PROT</name>
<evidence type="ECO:0000313" key="2">
    <source>
        <dbReference type="EMBL" id="MBR9973319.1"/>
    </source>
</evidence>
<keyword evidence="3" id="KW-1185">Reference proteome</keyword>
<keyword evidence="1" id="KW-0472">Membrane</keyword>
<keyword evidence="1" id="KW-0812">Transmembrane</keyword>
<organism evidence="2 3">
    <name type="scientific">Magnetospirillum sulfuroxidans</name>
    <dbReference type="NCBI Taxonomy" id="611300"/>
    <lineage>
        <taxon>Bacteria</taxon>
        <taxon>Pseudomonadati</taxon>
        <taxon>Pseudomonadota</taxon>
        <taxon>Alphaproteobacteria</taxon>
        <taxon>Rhodospirillales</taxon>
        <taxon>Rhodospirillaceae</taxon>
        <taxon>Magnetospirillum</taxon>
    </lineage>
</organism>
<dbReference type="RefSeq" id="WP_211550937.1">
    <property type="nucleotide sequence ID" value="NZ_JAGTUF010000021.1"/>
</dbReference>
<comment type="caution">
    <text evidence="2">The sequence shown here is derived from an EMBL/GenBank/DDBJ whole genome shotgun (WGS) entry which is preliminary data.</text>
</comment>
<evidence type="ECO:0000256" key="1">
    <source>
        <dbReference type="SAM" id="Phobius"/>
    </source>
</evidence>
<dbReference type="EMBL" id="JAGTUF010000021">
    <property type="protein sequence ID" value="MBR9973319.1"/>
    <property type="molecule type" value="Genomic_DNA"/>
</dbReference>
<dbReference type="Proteomes" id="UP000680714">
    <property type="component" value="Unassembled WGS sequence"/>
</dbReference>
<evidence type="ECO:0000313" key="3">
    <source>
        <dbReference type="Proteomes" id="UP000680714"/>
    </source>
</evidence>
<reference evidence="2 3" key="1">
    <citation type="submission" date="2021-04" db="EMBL/GenBank/DDBJ databases">
        <title>Magnetospirillum sulfuroxidans sp. nov., a facultative chemolithoautotrophic sulfur-oxidizing alphaproteobacterium isolated from freshwater sediment and proposals for Paramagetospirillum gen. nov., and Magnetospirillaceae fam. nov.</title>
        <authorList>
            <person name="Koziaeva V."/>
            <person name="Geelhoed J.S."/>
            <person name="Sorokin D.Y."/>
            <person name="Grouzdev D.S."/>
        </authorList>
    </citation>
    <scope>NUCLEOTIDE SEQUENCE [LARGE SCALE GENOMIC DNA]</scope>
    <source>
        <strain evidence="2 3">J10</strain>
    </source>
</reference>
<accession>A0ABS5IFW0</accession>
<gene>
    <name evidence="2" type="ORF">KEC16_16465</name>
</gene>
<sequence length="108" mass="10903">MKLKKGKGVALAPVELAGNFTRGLVATALLTAVQDRWSHGKPPGKKVLRMALQGGAALAAGIATAESLRRRDYASALIALAGGAAGIAAAEILLNPDPIPPAPETEIG</sequence>